<protein>
    <recommendedName>
        <fullName evidence="6">GDSL esterase/lipase</fullName>
    </recommendedName>
</protein>
<reference evidence="4" key="1">
    <citation type="submission" date="2019-11" db="EMBL/GenBank/DDBJ databases">
        <authorList>
            <person name="Liu Y."/>
            <person name="Hou J."/>
            <person name="Li T.-Q."/>
            <person name="Guan C.-H."/>
            <person name="Wu X."/>
            <person name="Wu H.-Z."/>
            <person name="Ling F."/>
            <person name="Zhang R."/>
            <person name="Shi X.-G."/>
            <person name="Ren J.-P."/>
            <person name="Chen E.-F."/>
            <person name="Sun J.-M."/>
        </authorList>
    </citation>
    <scope>NUCLEOTIDE SEQUENCE</scope>
    <source>
        <strain evidence="4">Adult_tree_wgs_1</strain>
        <tissue evidence="4">Leaves</tissue>
    </source>
</reference>
<evidence type="ECO:0000313" key="5">
    <source>
        <dbReference type="Proteomes" id="UP000626092"/>
    </source>
</evidence>
<comment type="caution">
    <text evidence="4">The sequence shown here is derived from an EMBL/GenBank/DDBJ whole genome shotgun (WGS) entry which is preliminary data.</text>
</comment>
<comment type="similarity">
    <text evidence="1">Belongs to the 'GDSL' lipolytic enzyme family.</text>
</comment>
<evidence type="ECO:0000313" key="4">
    <source>
        <dbReference type="EMBL" id="KAF7137896.1"/>
    </source>
</evidence>
<dbReference type="Proteomes" id="UP000626092">
    <property type="component" value="Unassembled WGS sequence"/>
</dbReference>
<evidence type="ECO:0000256" key="3">
    <source>
        <dbReference type="SAM" id="SignalP"/>
    </source>
</evidence>
<organism evidence="4 5">
    <name type="scientific">Rhododendron simsii</name>
    <name type="common">Sims's rhododendron</name>
    <dbReference type="NCBI Taxonomy" id="118357"/>
    <lineage>
        <taxon>Eukaryota</taxon>
        <taxon>Viridiplantae</taxon>
        <taxon>Streptophyta</taxon>
        <taxon>Embryophyta</taxon>
        <taxon>Tracheophyta</taxon>
        <taxon>Spermatophyta</taxon>
        <taxon>Magnoliopsida</taxon>
        <taxon>eudicotyledons</taxon>
        <taxon>Gunneridae</taxon>
        <taxon>Pentapetalae</taxon>
        <taxon>asterids</taxon>
        <taxon>Ericales</taxon>
        <taxon>Ericaceae</taxon>
        <taxon>Ericoideae</taxon>
        <taxon>Rhodoreae</taxon>
        <taxon>Rhododendron</taxon>
    </lineage>
</organism>
<dbReference type="EMBL" id="WJXA01000007">
    <property type="protein sequence ID" value="KAF7137896.1"/>
    <property type="molecule type" value="Genomic_DNA"/>
</dbReference>
<dbReference type="SUPFAM" id="SSF52266">
    <property type="entry name" value="SGNH hydrolase"/>
    <property type="match status" value="1"/>
</dbReference>
<feature type="chain" id="PRO_5032619632" description="GDSL esterase/lipase" evidence="3">
    <location>
        <begin position="31"/>
        <end position="305"/>
    </location>
</feature>
<gene>
    <name evidence="4" type="ORF">RHSIM_Rhsim07G0189600</name>
</gene>
<keyword evidence="5" id="KW-1185">Reference proteome</keyword>
<sequence>MASSNLVSSPVLLALAAFCLLFLQPHPSNANSLTTCHFDKIYQLGDSVSDTGNLIREKPIGAATAFARLPYGETFFKHATGRTSNGRLMIDFIDRLKKPNNTLFIVGVIGGNDYNDALASGKTLQETNAMVPEVINSVVIGVKRVISVGATRVVVPGLFPIGCFPFYLTAFQTNDSTAYDKDKCLKELNSFSKYHNGKLQEAIQELKREYPHVVIVYGDYYHAFEWLYNHAVHLGFDGASTQKACCGIGGDYNFNFTMVCSAETLVCPNPNQFISWDGIHLTEAANKRMAGWLIDYMLPKLHCYN</sequence>
<dbReference type="InterPro" id="IPR001087">
    <property type="entry name" value="GDSL"/>
</dbReference>
<dbReference type="Pfam" id="PF00657">
    <property type="entry name" value="Lipase_GDSL"/>
    <property type="match status" value="1"/>
</dbReference>
<name>A0A834LFS6_RHOSS</name>
<keyword evidence="3" id="KW-0732">Signal</keyword>
<evidence type="ECO:0000256" key="2">
    <source>
        <dbReference type="ARBA" id="ARBA00023180"/>
    </source>
</evidence>
<accession>A0A834LFS6</accession>
<keyword evidence="2" id="KW-0325">Glycoprotein</keyword>
<evidence type="ECO:0000256" key="1">
    <source>
        <dbReference type="ARBA" id="ARBA00008668"/>
    </source>
</evidence>
<dbReference type="OrthoDB" id="1600564at2759"/>
<dbReference type="PANTHER" id="PTHR22835:SF517">
    <property type="entry name" value="GDSL-LIKE LIPASE_ACYLHYDROLASE FAMILY PROTEIN, EXPRESSED"/>
    <property type="match status" value="1"/>
</dbReference>
<evidence type="ECO:0008006" key="6">
    <source>
        <dbReference type="Google" id="ProtNLM"/>
    </source>
</evidence>
<dbReference type="AlphaFoldDB" id="A0A834LFS6"/>
<proteinExistence type="inferred from homology"/>
<dbReference type="InterPro" id="IPR036514">
    <property type="entry name" value="SGNH_hydro_sf"/>
</dbReference>
<feature type="signal peptide" evidence="3">
    <location>
        <begin position="1"/>
        <end position="30"/>
    </location>
</feature>
<dbReference type="PANTHER" id="PTHR22835">
    <property type="entry name" value="ZINC FINGER FYVE DOMAIN CONTAINING PROTEIN"/>
    <property type="match status" value="1"/>
</dbReference>
<dbReference type="Gene3D" id="3.40.50.1110">
    <property type="entry name" value="SGNH hydrolase"/>
    <property type="match status" value="2"/>
</dbReference>
<dbReference type="GO" id="GO:0016788">
    <property type="term" value="F:hydrolase activity, acting on ester bonds"/>
    <property type="evidence" value="ECO:0007669"/>
    <property type="project" value="InterPro"/>
</dbReference>